<evidence type="ECO:0000313" key="2">
    <source>
        <dbReference type="Proteomes" id="UP001139011"/>
    </source>
</evidence>
<gene>
    <name evidence="1" type="ORF">LCY76_19575</name>
</gene>
<protein>
    <submittedName>
        <fullName evidence="1">Nuclear transport factor 2 family protein</fullName>
    </submittedName>
</protein>
<name>A0A9X1XDA9_9BACL</name>
<dbReference type="EMBL" id="JAIWJX010000002">
    <property type="protein sequence ID" value="MCK6258772.1"/>
    <property type="molecule type" value="Genomic_DNA"/>
</dbReference>
<reference evidence="1" key="1">
    <citation type="submission" date="2021-09" db="EMBL/GenBank/DDBJ databases">
        <title>Genome analysis of Fictibacillus sp. KIGAM418 isolated from marine sediment.</title>
        <authorList>
            <person name="Seo M.-J."/>
            <person name="Cho E.-S."/>
            <person name="Hwang C.Y."/>
        </authorList>
    </citation>
    <scope>NUCLEOTIDE SEQUENCE</scope>
    <source>
        <strain evidence="1">KIGAM418</strain>
    </source>
</reference>
<dbReference type="AlphaFoldDB" id="A0A9X1XDA9"/>
<evidence type="ECO:0000313" key="1">
    <source>
        <dbReference type="EMBL" id="MCK6258772.1"/>
    </source>
</evidence>
<dbReference type="Proteomes" id="UP001139011">
    <property type="component" value="Unassembled WGS sequence"/>
</dbReference>
<proteinExistence type="predicted"/>
<sequence length="59" mass="6837">MNSTDGDTATAYVEMTSYDKMKNGHTLLQKWGGEWDLVYEDGKWKLDQAHLEKRDSNVQ</sequence>
<organism evidence="1 2">
    <name type="scientific">Fictibacillus marinisediminis</name>
    <dbReference type="NCBI Taxonomy" id="2878389"/>
    <lineage>
        <taxon>Bacteria</taxon>
        <taxon>Bacillati</taxon>
        <taxon>Bacillota</taxon>
        <taxon>Bacilli</taxon>
        <taxon>Bacillales</taxon>
        <taxon>Fictibacillaceae</taxon>
        <taxon>Fictibacillus</taxon>
    </lineage>
</organism>
<accession>A0A9X1XDA9</accession>
<comment type="caution">
    <text evidence="1">The sequence shown here is derived from an EMBL/GenBank/DDBJ whole genome shotgun (WGS) entry which is preliminary data.</text>
</comment>
<keyword evidence="2" id="KW-1185">Reference proteome</keyword>
<dbReference type="RefSeq" id="WP_248254014.1">
    <property type="nucleotide sequence ID" value="NZ_JAIWJX010000002.1"/>
</dbReference>